<dbReference type="RefSeq" id="WP_163607517.1">
    <property type="nucleotide sequence ID" value="NZ_JAABOO010000003.1"/>
</dbReference>
<dbReference type="InterPro" id="IPR052574">
    <property type="entry name" value="CDIRP"/>
</dbReference>
<name>A0A6P0UTQ2_9FLAO</name>
<dbReference type="Gene3D" id="3.80.10.10">
    <property type="entry name" value="Ribonuclease Inhibitor"/>
    <property type="match status" value="1"/>
</dbReference>
<evidence type="ECO:0000256" key="1">
    <source>
        <dbReference type="ARBA" id="ARBA00022614"/>
    </source>
</evidence>
<evidence type="ECO:0000256" key="2">
    <source>
        <dbReference type="ARBA" id="ARBA00022729"/>
    </source>
</evidence>
<accession>A0A6P0UTQ2</accession>
<protein>
    <submittedName>
        <fullName evidence="4">T9SS type A sorting domain-containing protein</fullName>
    </submittedName>
</protein>
<reference evidence="4 5" key="1">
    <citation type="submission" date="2020-01" db="EMBL/GenBank/DDBJ databases">
        <title>Leptobacterium flavescens.</title>
        <authorList>
            <person name="Wang G."/>
        </authorList>
    </citation>
    <scope>NUCLEOTIDE SEQUENCE [LARGE SCALE GENOMIC DNA]</scope>
    <source>
        <strain evidence="4 5">KCTC 22160</strain>
    </source>
</reference>
<dbReference type="AlphaFoldDB" id="A0A6P0UTQ2"/>
<dbReference type="SUPFAM" id="SSF52058">
    <property type="entry name" value="L domain-like"/>
    <property type="match status" value="1"/>
</dbReference>
<evidence type="ECO:0000313" key="4">
    <source>
        <dbReference type="EMBL" id="NER14223.1"/>
    </source>
</evidence>
<dbReference type="Proteomes" id="UP000468581">
    <property type="component" value="Unassembled WGS sequence"/>
</dbReference>
<proteinExistence type="predicted"/>
<comment type="caution">
    <text evidence="4">The sequence shown here is derived from an EMBL/GenBank/DDBJ whole genome shotgun (WGS) entry which is preliminary data.</text>
</comment>
<dbReference type="InterPro" id="IPR026444">
    <property type="entry name" value="Secre_tail"/>
</dbReference>
<keyword evidence="5" id="KW-1185">Reference proteome</keyword>
<evidence type="ECO:0000313" key="5">
    <source>
        <dbReference type="Proteomes" id="UP000468581"/>
    </source>
</evidence>
<organism evidence="4 5">
    <name type="scientific">Leptobacterium flavescens</name>
    <dbReference type="NCBI Taxonomy" id="472055"/>
    <lineage>
        <taxon>Bacteria</taxon>
        <taxon>Pseudomonadati</taxon>
        <taxon>Bacteroidota</taxon>
        <taxon>Flavobacteriia</taxon>
        <taxon>Flavobacteriales</taxon>
        <taxon>Flavobacteriaceae</taxon>
        <taxon>Leptobacterium</taxon>
    </lineage>
</organism>
<evidence type="ECO:0000256" key="3">
    <source>
        <dbReference type="ARBA" id="ARBA00022737"/>
    </source>
</evidence>
<dbReference type="EMBL" id="JAABOO010000003">
    <property type="protein sequence ID" value="NER14223.1"/>
    <property type="molecule type" value="Genomic_DNA"/>
</dbReference>
<keyword evidence="3" id="KW-0677">Repeat</keyword>
<gene>
    <name evidence="4" type="ORF">GWK08_12285</name>
</gene>
<sequence length="397" mass="43851">MRQLYFAFLLCTTLINAQTLEIRDANFENVLIELGYDSGNPDGLIAMENMTQVSYLDISGKGIKDLSGIEAFTNLEVLIADENDITSLDISQNTNLKEVSVYNNKLSSINVSNNAKLEKLNVYNNRLSELVLYNNRNLTYLAAADNNLLELDLVNNKQLEKLYCQNNQLTSLDVSNSPLLEIINAEYNNLSALNVDNSPELVQITASNNNLSGLNTNTNPSLQQINVLYNSITDLDLSSNTALYAVLVAYNKLESLNIRNGNNANFQIFRAEGNPGLNCITADDDIVSDNAKSVTGRWNMDFDANFSANCVQSANDNAIEEVLDRTFSFFIGNDKTLNINSDRKASLNIINLQGVAVVSRDLNEGENTIPLGNALSNVYVLQINSEIGTFTKKILLK</sequence>
<keyword evidence="2" id="KW-0732">Signal</keyword>
<dbReference type="NCBIfam" id="TIGR04183">
    <property type="entry name" value="Por_Secre_tail"/>
    <property type="match status" value="1"/>
</dbReference>
<dbReference type="PANTHER" id="PTHR47566">
    <property type="match status" value="1"/>
</dbReference>
<dbReference type="PANTHER" id="PTHR47566:SF1">
    <property type="entry name" value="PROTEIN NUD1"/>
    <property type="match status" value="1"/>
</dbReference>
<dbReference type="InterPro" id="IPR032675">
    <property type="entry name" value="LRR_dom_sf"/>
</dbReference>
<keyword evidence="1" id="KW-0433">Leucine-rich repeat</keyword>
<dbReference type="GO" id="GO:0035591">
    <property type="term" value="F:signaling adaptor activity"/>
    <property type="evidence" value="ECO:0007669"/>
    <property type="project" value="TreeGrafter"/>
</dbReference>